<evidence type="ECO:0000313" key="3">
    <source>
        <dbReference type="EMBL" id="KKK15111.1"/>
    </source>
</evidence>
<dbReference type="OrthoDB" id="4526693at2759"/>
<evidence type="ECO:0000256" key="1">
    <source>
        <dbReference type="SAM" id="MobiDB-lite"/>
    </source>
</evidence>
<evidence type="ECO:0000256" key="2">
    <source>
        <dbReference type="SAM" id="Phobius"/>
    </source>
</evidence>
<dbReference type="VEuPathDB" id="FungiDB:P175DRAFT_0491539"/>
<name>A0A0F8UW92_9EURO</name>
<sequence length="237" mass="26290">MSCEDDHTTVFKDPRLLLFGVLYSVTCIVCIFVFVQRIRRRQRRRYVPFEGLMDLPPEKGGGEEPSDAASEEITYPAHTPYDSPPLPSACDILQPLSLYSPLPSSGYLAAVLARERRLRMDQDYQQGDQLNTNPDTKCSSGHRPAYTPSVAFGVNHSRQNSSSGPGSSSTEQSEEPLQATSPPTGGWTVEGQGLGPPSSPLSGEIQSVQRHNHGVEFLHEVDEEGVRTWRRWVVEYS</sequence>
<organism evidence="3 4">
    <name type="scientific">Aspergillus ochraceoroseus</name>
    <dbReference type="NCBI Taxonomy" id="138278"/>
    <lineage>
        <taxon>Eukaryota</taxon>
        <taxon>Fungi</taxon>
        <taxon>Dikarya</taxon>
        <taxon>Ascomycota</taxon>
        <taxon>Pezizomycotina</taxon>
        <taxon>Eurotiomycetes</taxon>
        <taxon>Eurotiomycetidae</taxon>
        <taxon>Eurotiales</taxon>
        <taxon>Aspergillaceae</taxon>
        <taxon>Aspergillus</taxon>
        <taxon>Aspergillus subgen. Nidulantes</taxon>
    </lineage>
</organism>
<keyword evidence="4" id="KW-1185">Reference proteome</keyword>
<feature type="transmembrane region" description="Helical" evidence="2">
    <location>
        <begin position="16"/>
        <end position="35"/>
    </location>
</feature>
<comment type="caution">
    <text evidence="3">The sequence shown here is derived from an EMBL/GenBank/DDBJ whole genome shotgun (WGS) entry which is preliminary data.</text>
</comment>
<keyword evidence="2" id="KW-0812">Transmembrane</keyword>
<dbReference type="Proteomes" id="UP000034947">
    <property type="component" value="Unassembled WGS sequence"/>
</dbReference>
<protein>
    <submittedName>
        <fullName evidence="3">Uncharacterized protein</fullName>
    </submittedName>
</protein>
<keyword evidence="2" id="KW-0472">Membrane</keyword>
<proteinExistence type="predicted"/>
<feature type="compositionally biased region" description="Low complexity" evidence="1">
    <location>
        <begin position="157"/>
        <end position="171"/>
    </location>
</feature>
<reference evidence="3 4" key="1">
    <citation type="submission" date="2015-02" db="EMBL/GenBank/DDBJ databases">
        <title>Draft Genome Sequences of Two Closely-Related Aflatoxigenic Aspergillus Species Obtained from the Cote d'Ivoire.</title>
        <authorList>
            <person name="Moore G.G."/>
            <person name="Beltz S.B."/>
            <person name="Mack B.M."/>
        </authorList>
    </citation>
    <scope>NUCLEOTIDE SEQUENCE [LARGE SCALE GENOMIC DNA]</scope>
    <source>
        <strain evidence="3 4">SRRC1432</strain>
    </source>
</reference>
<accession>A0A0F8UW92</accession>
<dbReference type="AlphaFoldDB" id="A0A0F8UW92"/>
<dbReference type="EMBL" id="JYKN01002804">
    <property type="protein sequence ID" value="KKK15111.1"/>
    <property type="molecule type" value="Genomic_DNA"/>
</dbReference>
<evidence type="ECO:0000313" key="4">
    <source>
        <dbReference type="Proteomes" id="UP000034947"/>
    </source>
</evidence>
<feature type="region of interest" description="Disordered" evidence="1">
    <location>
        <begin position="123"/>
        <end position="208"/>
    </location>
</feature>
<gene>
    <name evidence="3" type="ORF">AOCH_004741</name>
</gene>
<keyword evidence="2" id="KW-1133">Transmembrane helix</keyword>
<feature type="compositionally biased region" description="Polar residues" evidence="1">
    <location>
        <begin position="123"/>
        <end position="139"/>
    </location>
</feature>